<dbReference type="PANTHER" id="PTHR30482:SF10">
    <property type="entry name" value="HIGH-AFFINITY BRANCHED-CHAIN AMINO ACID TRANSPORT PROTEIN BRAE"/>
    <property type="match status" value="1"/>
</dbReference>
<dbReference type="GO" id="GO:0015658">
    <property type="term" value="F:branched-chain amino acid transmembrane transporter activity"/>
    <property type="evidence" value="ECO:0007669"/>
    <property type="project" value="InterPro"/>
</dbReference>
<feature type="transmembrane region" description="Helical" evidence="7">
    <location>
        <begin position="119"/>
        <end position="137"/>
    </location>
</feature>
<organism evidence="8 9">
    <name type="scientific">Heliomicrobium gestii</name>
    <name type="common">Heliobacterium gestii</name>
    <dbReference type="NCBI Taxonomy" id="2699"/>
    <lineage>
        <taxon>Bacteria</taxon>
        <taxon>Bacillati</taxon>
        <taxon>Bacillota</taxon>
        <taxon>Clostridia</taxon>
        <taxon>Eubacteriales</taxon>
        <taxon>Heliobacteriaceae</taxon>
        <taxon>Heliomicrobium</taxon>
    </lineage>
</organism>
<accession>A0A845LBS4</accession>
<feature type="transmembrane region" description="Helical" evidence="7">
    <location>
        <begin position="167"/>
        <end position="190"/>
    </location>
</feature>
<sequence length="316" mass="32775">MEESVLVFAGVNVILAVSLYVTLSTGQISLGHGAFMAIGAYLASVLTVNVHVHLYGAMAAAALVSGLVGIAVGFPALRVKGIYLAIGTLGLCEVVEVFFHKFEYTGAASGFSGMSGTTIPLVWTVAALCLLFCWQLSRSRMGWAFKAIKEDEVAAQTMGLPITYLKVAAFGISAAMAGLGGALYAHYIFFIDPAAFGYHTSLLILFYVIFGGAETFWGAALGALLLTLLPTFIRGLEEWRITAYGLLIMAMMAVRPQGLIAPETINSLKAVFSRSPGAGGATGGLVHPGGHASSLSASHPTTAVAPESTSDESGGG</sequence>
<feature type="transmembrane region" description="Helical" evidence="7">
    <location>
        <begin position="81"/>
        <end position="99"/>
    </location>
</feature>
<dbReference type="EMBL" id="WXEX01000013">
    <property type="protein sequence ID" value="MZP44112.1"/>
    <property type="molecule type" value="Genomic_DNA"/>
</dbReference>
<feature type="transmembrane region" description="Helical" evidence="7">
    <location>
        <begin position="6"/>
        <end position="23"/>
    </location>
</feature>
<evidence type="ECO:0000256" key="2">
    <source>
        <dbReference type="ARBA" id="ARBA00022475"/>
    </source>
</evidence>
<keyword evidence="5 7" id="KW-0472">Membrane</keyword>
<keyword evidence="3 7" id="KW-0812">Transmembrane</keyword>
<gene>
    <name evidence="8" type="ORF">GTO89_13820</name>
</gene>
<evidence type="ECO:0000256" key="7">
    <source>
        <dbReference type="SAM" id="Phobius"/>
    </source>
</evidence>
<comment type="caution">
    <text evidence="8">The sequence shown here is derived from an EMBL/GenBank/DDBJ whole genome shotgun (WGS) entry which is preliminary data.</text>
</comment>
<protein>
    <submittedName>
        <fullName evidence="8">Branched-chain amino acid ABC transporter permease</fullName>
    </submittedName>
</protein>
<name>A0A845LBS4_HELGE</name>
<comment type="subcellular location">
    <subcellularLocation>
        <location evidence="1">Cell membrane</location>
        <topology evidence="1">Multi-pass membrane protein</topology>
    </subcellularLocation>
</comment>
<feature type="transmembrane region" description="Helical" evidence="7">
    <location>
        <begin position="30"/>
        <end position="48"/>
    </location>
</feature>
<evidence type="ECO:0000256" key="6">
    <source>
        <dbReference type="SAM" id="MobiDB-lite"/>
    </source>
</evidence>
<feature type="region of interest" description="Disordered" evidence="6">
    <location>
        <begin position="289"/>
        <end position="316"/>
    </location>
</feature>
<dbReference type="InterPro" id="IPR001851">
    <property type="entry name" value="ABC_transp_permease"/>
</dbReference>
<evidence type="ECO:0000256" key="1">
    <source>
        <dbReference type="ARBA" id="ARBA00004651"/>
    </source>
</evidence>
<dbReference type="CDD" id="cd06581">
    <property type="entry name" value="TM_PBP1_LivM_like"/>
    <property type="match status" value="1"/>
</dbReference>
<feature type="transmembrane region" description="Helical" evidence="7">
    <location>
        <begin position="54"/>
        <end position="74"/>
    </location>
</feature>
<keyword evidence="9" id="KW-1185">Reference proteome</keyword>
<feature type="compositionally biased region" description="Polar residues" evidence="6">
    <location>
        <begin position="293"/>
        <end position="316"/>
    </location>
</feature>
<dbReference type="InterPro" id="IPR043428">
    <property type="entry name" value="LivM-like"/>
</dbReference>
<keyword evidence="2" id="KW-1003">Cell membrane</keyword>
<evidence type="ECO:0000313" key="8">
    <source>
        <dbReference type="EMBL" id="MZP44112.1"/>
    </source>
</evidence>
<evidence type="ECO:0000313" key="9">
    <source>
        <dbReference type="Proteomes" id="UP000471031"/>
    </source>
</evidence>
<dbReference type="Pfam" id="PF02653">
    <property type="entry name" value="BPD_transp_2"/>
    <property type="match status" value="1"/>
</dbReference>
<dbReference type="RefSeq" id="WP_161262685.1">
    <property type="nucleotide sequence ID" value="NZ_JAFBDC010000012.1"/>
</dbReference>
<reference evidence="8 9" key="1">
    <citation type="submission" date="2020-01" db="EMBL/GenBank/DDBJ databases">
        <title>Whole genome sequence of Heliobacterium gestii DSM 11169.</title>
        <authorList>
            <person name="Kyndt J.A."/>
            <person name="Meyer T.E."/>
        </authorList>
    </citation>
    <scope>NUCLEOTIDE SEQUENCE [LARGE SCALE GENOMIC DNA]</scope>
    <source>
        <strain evidence="8 9">DSM 11169</strain>
    </source>
</reference>
<proteinExistence type="predicted"/>
<dbReference type="OrthoDB" id="9789927at2"/>
<keyword evidence="4 7" id="KW-1133">Transmembrane helix</keyword>
<dbReference type="Proteomes" id="UP000471031">
    <property type="component" value="Unassembled WGS sequence"/>
</dbReference>
<dbReference type="AlphaFoldDB" id="A0A845LBS4"/>
<evidence type="ECO:0000256" key="5">
    <source>
        <dbReference type="ARBA" id="ARBA00023136"/>
    </source>
</evidence>
<dbReference type="PANTHER" id="PTHR30482">
    <property type="entry name" value="HIGH-AFFINITY BRANCHED-CHAIN AMINO ACID TRANSPORT SYSTEM PERMEASE"/>
    <property type="match status" value="1"/>
</dbReference>
<feature type="transmembrane region" description="Helical" evidence="7">
    <location>
        <begin position="202"/>
        <end position="229"/>
    </location>
</feature>
<evidence type="ECO:0000256" key="4">
    <source>
        <dbReference type="ARBA" id="ARBA00022989"/>
    </source>
</evidence>
<evidence type="ECO:0000256" key="3">
    <source>
        <dbReference type="ARBA" id="ARBA00022692"/>
    </source>
</evidence>
<dbReference type="GO" id="GO:0005886">
    <property type="term" value="C:plasma membrane"/>
    <property type="evidence" value="ECO:0007669"/>
    <property type="project" value="UniProtKB-SubCell"/>
</dbReference>